<dbReference type="PANTHER" id="PTHR43853">
    <property type="entry name" value="3-KETOACYL-COA THIOLASE, PEROXISOMAL"/>
    <property type="match status" value="1"/>
</dbReference>
<dbReference type="PROSITE" id="PS00098">
    <property type="entry name" value="THIOLASE_1"/>
    <property type="match status" value="1"/>
</dbReference>
<keyword evidence="5" id="KW-0443">Lipid metabolism</keyword>
<dbReference type="PIRSF" id="PIRSF000429">
    <property type="entry name" value="Ac-CoA_Ac_transf"/>
    <property type="match status" value="1"/>
</dbReference>
<dbReference type="EC" id="2.3.1.16" evidence="8"/>
<feature type="active site" description="Acyl-thioester intermediate" evidence="9">
    <location>
        <position position="114"/>
    </location>
</feature>
<accession>A0A0F7UGB5</accession>
<protein>
    <recommendedName>
        <fullName evidence="8">acetyl-CoA C-acyltransferase</fullName>
        <ecNumber evidence="8">2.3.1.16</ecNumber>
    </recommendedName>
</protein>
<comment type="similarity">
    <text evidence="2 10">Belongs to the thiolase-like superfamily. Thiolase family.</text>
</comment>
<keyword evidence="7 10" id="KW-0012">Acyltransferase</keyword>
<dbReference type="InterPro" id="IPR050215">
    <property type="entry name" value="Thiolase-like_sf_Thiolase"/>
</dbReference>
<keyword evidence="3 10" id="KW-0808">Transferase</keyword>
<evidence type="ECO:0000256" key="7">
    <source>
        <dbReference type="ARBA" id="ARBA00023315"/>
    </source>
</evidence>
<evidence type="ECO:0000256" key="3">
    <source>
        <dbReference type="ARBA" id="ARBA00022679"/>
    </source>
</evidence>
<evidence type="ECO:0000256" key="8">
    <source>
        <dbReference type="ARBA" id="ARBA00024073"/>
    </source>
</evidence>
<evidence type="ECO:0000256" key="6">
    <source>
        <dbReference type="ARBA" id="ARBA00023140"/>
    </source>
</evidence>
<evidence type="ECO:0000313" key="13">
    <source>
        <dbReference type="EMBL" id="CEL67600.1"/>
    </source>
</evidence>
<feature type="active site" description="Proton acceptor" evidence="9">
    <location>
        <position position="381"/>
    </location>
</feature>
<dbReference type="GO" id="GO:0003988">
    <property type="term" value="F:acetyl-CoA C-acyltransferase activity"/>
    <property type="evidence" value="ECO:0007669"/>
    <property type="project" value="UniProtKB-EC"/>
</dbReference>
<dbReference type="Gene3D" id="3.40.47.10">
    <property type="match status" value="2"/>
</dbReference>
<evidence type="ECO:0000256" key="9">
    <source>
        <dbReference type="PIRSR" id="PIRSR000429-1"/>
    </source>
</evidence>
<sequence length="427" mass="45250">MNRLTTLSGQFSHLNDNPSRVAPGNSDDVVICAALRTAITKAKRGGFKDTYPEDLLANLLVALLKKTKIDPSRIQDVCIGNVLQPGAGALGSRIGMLMGGLPVSVPVNVVNRQCSSGLQAVANIVAAIKSGFIDVGIGGGVESMSQFDMMRTLNPEKLSEKVFEDEQGRNCLIPMGLTSENVAEKYGISREAQDQLAKESHDKCVKAQEQGLFKEEIVPLNVKVKDADGVEKEIIVDRDDGARKATTVANLAKLKPAFQANGTTTAGNSSQVSDGAALVLLARRSAAEKLRLPILARFVAFTVVGVPPDIMGIGPAVAIPAVLEQANLSMDDIDIFELNEAFASQAVYCVKKLNIPKEKLNPKGKPLTSCTPDSGGIALGHPLGCTGARQIATLLPELRRRKLRYGVVSMCVGTGMGAAAVIENLVR</sequence>
<evidence type="ECO:0000256" key="4">
    <source>
        <dbReference type="ARBA" id="ARBA00022832"/>
    </source>
</evidence>
<reference evidence="13" key="1">
    <citation type="journal article" date="2015" name="PLoS ONE">
        <title>Comprehensive Evaluation of Toxoplasma gondii VEG and Neospora caninum LIV Genomes with Tachyzoite Stage Transcriptome and Proteome Defines Novel Transcript Features.</title>
        <authorList>
            <person name="Ramaprasad A."/>
            <person name="Mourier T."/>
            <person name="Naeem R."/>
            <person name="Malas T.B."/>
            <person name="Moussa E."/>
            <person name="Panigrahi A."/>
            <person name="Vermont S.J."/>
            <person name="Otto T.D."/>
            <person name="Wastling J."/>
            <person name="Pain A."/>
        </authorList>
    </citation>
    <scope>NUCLEOTIDE SEQUENCE</scope>
    <source>
        <strain evidence="13">Liverpool</strain>
    </source>
</reference>
<name>A0A0F7UGB5_NEOCL</name>
<dbReference type="PANTHER" id="PTHR43853:SF8">
    <property type="entry name" value="3-KETOACYL-COA THIOLASE, PEROXISOMAL"/>
    <property type="match status" value="1"/>
</dbReference>
<dbReference type="GO" id="GO:0005777">
    <property type="term" value="C:peroxisome"/>
    <property type="evidence" value="ECO:0007669"/>
    <property type="project" value="UniProtKB-SubCell"/>
</dbReference>
<dbReference type="InterPro" id="IPR020610">
    <property type="entry name" value="Thiolase_AS"/>
</dbReference>
<dbReference type="PROSITE" id="PS00099">
    <property type="entry name" value="THIOLASE_3"/>
    <property type="match status" value="1"/>
</dbReference>
<dbReference type="InterPro" id="IPR002155">
    <property type="entry name" value="Thiolase"/>
</dbReference>
<feature type="domain" description="Thiolase N-terminal" evidence="11">
    <location>
        <begin position="29"/>
        <end position="284"/>
    </location>
</feature>
<keyword evidence="4" id="KW-0276">Fatty acid metabolism</keyword>
<organism evidence="13">
    <name type="scientific">Neospora caninum (strain Liverpool)</name>
    <dbReference type="NCBI Taxonomy" id="572307"/>
    <lineage>
        <taxon>Eukaryota</taxon>
        <taxon>Sar</taxon>
        <taxon>Alveolata</taxon>
        <taxon>Apicomplexa</taxon>
        <taxon>Conoidasida</taxon>
        <taxon>Coccidia</taxon>
        <taxon>Eucoccidiorida</taxon>
        <taxon>Eimeriorina</taxon>
        <taxon>Sarcocystidae</taxon>
        <taxon>Neospora</taxon>
    </lineage>
</organism>
<proteinExistence type="inferred from homology"/>
<keyword evidence="6" id="KW-0576">Peroxisome</keyword>
<dbReference type="Pfam" id="PF00108">
    <property type="entry name" value="Thiolase_N"/>
    <property type="match status" value="1"/>
</dbReference>
<feature type="domain" description="Thiolase C-terminal" evidence="12">
    <location>
        <begin position="293"/>
        <end position="423"/>
    </location>
</feature>
<dbReference type="GO" id="GO:0010124">
    <property type="term" value="P:phenylacetate catabolic process"/>
    <property type="evidence" value="ECO:0007669"/>
    <property type="project" value="TreeGrafter"/>
</dbReference>
<dbReference type="SUPFAM" id="SSF53901">
    <property type="entry name" value="Thiolase-like"/>
    <property type="match status" value="2"/>
</dbReference>
<dbReference type="CDD" id="cd00751">
    <property type="entry name" value="thiolase"/>
    <property type="match status" value="1"/>
</dbReference>
<feature type="active site" description="Proton acceptor" evidence="9">
    <location>
        <position position="411"/>
    </location>
</feature>
<evidence type="ECO:0000259" key="12">
    <source>
        <dbReference type="Pfam" id="PF02803"/>
    </source>
</evidence>
<evidence type="ECO:0000259" key="11">
    <source>
        <dbReference type="Pfam" id="PF00108"/>
    </source>
</evidence>
<evidence type="ECO:0000256" key="2">
    <source>
        <dbReference type="ARBA" id="ARBA00010982"/>
    </source>
</evidence>
<evidence type="ECO:0000256" key="10">
    <source>
        <dbReference type="RuleBase" id="RU003557"/>
    </source>
</evidence>
<dbReference type="GO" id="GO:0006635">
    <property type="term" value="P:fatty acid beta-oxidation"/>
    <property type="evidence" value="ECO:0007669"/>
    <property type="project" value="TreeGrafter"/>
</dbReference>
<evidence type="ECO:0000256" key="1">
    <source>
        <dbReference type="ARBA" id="ARBA00004275"/>
    </source>
</evidence>
<dbReference type="InterPro" id="IPR020617">
    <property type="entry name" value="Thiolase_C"/>
</dbReference>
<dbReference type="FunFam" id="3.40.47.10:FF:000010">
    <property type="entry name" value="Acetyl-CoA acetyltransferase (Thiolase)"/>
    <property type="match status" value="1"/>
</dbReference>
<dbReference type="EMBL" id="LN714483">
    <property type="protein sequence ID" value="CEL67600.1"/>
    <property type="molecule type" value="Genomic_DNA"/>
</dbReference>
<dbReference type="InterPro" id="IPR020616">
    <property type="entry name" value="Thiolase_N"/>
</dbReference>
<dbReference type="NCBIfam" id="TIGR01930">
    <property type="entry name" value="AcCoA-C-Actrans"/>
    <property type="match status" value="1"/>
</dbReference>
<gene>
    <name evidence="13" type="ORF">BN1204_033970</name>
</gene>
<dbReference type="InterPro" id="IPR020615">
    <property type="entry name" value="Thiolase_acyl_enz_int_AS"/>
</dbReference>
<evidence type="ECO:0000256" key="5">
    <source>
        <dbReference type="ARBA" id="ARBA00023098"/>
    </source>
</evidence>
<dbReference type="Pfam" id="PF02803">
    <property type="entry name" value="Thiolase_C"/>
    <property type="match status" value="1"/>
</dbReference>
<dbReference type="InterPro" id="IPR016039">
    <property type="entry name" value="Thiolase-like"/>
</dbReference>
<comment type="subcellular location">
    <subcellularLocation>
        <location evidence="1">Peroxisome</location>
    </subcellularLocation>
</comment>
<dbReference type="AlphaFoldDB" id="A0A0F7UGB5"/>